<gene>
    <name evidence="7" type="ORF">EDD74_11949</name>
</gene>
<dbReference type="InterPro" id="IPR013785">
    <property type="entry name" value="Aldolase_TIM"/>
</dbReference>
<evidence type="ECO:0000256" key="3">
    <source>
        <dbReference type="ARBA" id="ARBA00022723"/>
    </source>
</evidence>
<organism evidence="7 8">
    <name type="scientific">Faecalimonas umbilicata</name>
    <dbReference type="NCBI Taxonomy" id="1912855"/>
    <lineage>
        <taxon>Bacteria</taxon>
        <taxon>Bacillati</taxon>
        <taxon>Bacillota</taxon>
        <taxon>Clostridia</taxon>
        <taxon>Lachnospirales</taxon>
        <taxon>Lachnospiraceae</taxon>
        <taxon>Faecalimonas</taxon>
    </lineage>
</organism>
<dbReference type="GO" id="GO:0003824">
    <property type="term" value="F:catalytic activity"/>
    <property type="evidence" value="ECO:0007669"/>
    <property type="project" value="InterPro"/>
</dbReference>
<comment type="caution">
    <text evidence="7">The sequence shown here is derived from an EMBL/GenBank/DDBJ whole genome shotgun (WGS) entry which is preliminary data.</text>
</comment>
<evidence type="ECO:0000313" key="8">
    <source>
        <dbReference type="Proteomes" id="UP000294613"/>
    </source>
</evidence>
<dbReference type="PANTHER" id="PTHR43409:SF4">
    <property type="entry name" value="RADICAL SAM SUPERFAMILY PROTEIN"/>
    <property type="match status" value="1"/>
</dbReference>
<dbReference type="SUPFAM" id="SSF102114">
    <property type="entry name" value="Radical SAM enzymes"/>
    <property type="match status" value="1"/>
</dbReference>
<evidence type="ECO:0000259" key="6">
    <source>
        <dbReference type="PROSITE" id="PS51918"/>
    </source>
</evidence>
<keyword evidence="2" id="KW-0949">S-adenosyl-L-methionine</keyword>
<keyword evidence="5" id="KW-0411">Iron-sulfur</keyword>
<accession>A0A4R3JMA9</accession>
<name>A0A4R3JMA9_9FIRM</name>
<dbReference type="CDD" id="cd01335">
    <property type="entry name" value="Radical_SAM"/>
    <property type="match status" value="1"/>
</dbReference>
<dbReference type="SFLD" id="SFLDG01095">
    <property type="entry name" value="Uncharacterised_Radical_SAM_Su"/>
    <property type="match status" value="1"/>
</dbReference>
<evidence type="ECO:0000256" key="4">
    <source>
        <dbReference type="ARBA" id="ARBA00023004"/>
    </source>
</evidence>
<dbReference type="PANTHER" id="PTHR43409">
    <property type="entry name" value="ANAEROBIC MAGNESIUM-PROTOPORPHYRIN IX MONOMETHYL ESTER CYCLASE-RELATED"/>
    <property type="match status" value="1"/>
</dbReference>
<dbReference type="SMART" id="SM00729">
    <property type="entry name" value="Elp3"/>
    <property type="match status" value="1"/>
</dbReference>
<reference evidence="7 8" key="1">
    <citation type="submission" date="2019-03" db="EMBL/GenBank/DDBJ databases">
        <title>Genomic Encyclopedia of Type Strains, Phase IV (KMG-IV): sequencing the most valuable type-strain genomes for metagenomic binning, comparative biology and taxonomic classification.</title>
        <authorList>
            <person name="Goeker M."/>
        </authorList>
    </citation>
    <scope>NUCLEOTIDE SEQUENCE [LARGE SCALE GENOMIC DNA]</scope>
    <source>
        <strain evidence="7 8">DSM 103426</strain>
    </source>
</reference>
<evidence type="ECO:0000256" key="1">
    <source>
        <dbReference type="ARBA" id="ARBA00001966"/>
    </source>
</evidence>
<dbReference type="SFLD" id="SFLDS00029">
    <property type="entry name" value="Radical_SAM"/>
    <property type="match status" value="1"/>
</dbReference>
<dbReference type="EMBL" id="SLZV01000019">
    <property type="protein sequence ID" value="TCS66151.1"/>
    <property type="molecule type" value="Genomic_DNA"/>
</dbReference>
<sequence length="371" mass="43076">MFLSTPPLTEEMPVMDRHVMKKKKFYLYKKGVVLCLITIIQRKCDKIVMKKQENDEQMEKKFAIVKNGAKMEEKAKDTMGGGRMQYEGQICRAPMERGSYMLPVAVGCSYNACKFCTLFKHLQYRELPIAQIEEELQRVKGLNGRPRRVFLGDGNAFGMKTERLLKILKLVREYFPDVTEVNMDATVTNIQEKSDVELKKLWEAGVRHLYLGIESGLPDVLEWMHKDHTLEEAYTAIDRIKRAGMIYDAHIMTGVAGRGRGTENAEKTAEFLNVTRPRHVINFSMFLHQEAPLYRDIEQGNFLPADELENLMEEKCLLEHLQVNGLKYDGFHDFVQFRVRGTFPEDREKMLRKVEEAIEKNKKERPVFAVI</sequence>
<dbReference type="AlphaFoldDB" id="A0A4R3JMA9"/>
<dbReference type="InterPro" id="IPR058240">
    <property type="entry name" value="rSAM_sf"/>
</dbReference>
<keyword evidence="4" id="KW-0408">Iron</keyword>
<dbReference type="SFLD" id="SFLDG01082">
    <property type="entry name" value="B12-binding_domain_containing"/>
    <property type="match status" value="1"/>
</dbReference>
<dbReference type="GO" id="GO:0046872">
    <property type="term" value="F:metal ion binding"/>
    <property type="evidence" value="ECO:0007669"/>
    <property type="project" value="UniProtKB-KW"/>
</dbReference>
<comment type="cofactor">
    <cofactor evidence="1">
        <name>[4Fe-4S] cluster</name>
        <dbReference type="ChEBI" id="CHEBI:49883"/>
    </cofactor>
</comment>
<evidence type="ECO:0000256" key="2">
    <source>
        <dbReference type="ARBA" id="ARBA00022691"/>
    </source>
</evidence>
<proteinExistence type="predicted"/>
<dbReference type="Pfam" id="PF04055">
    <property type="entry name" value="Radical_SAM"/>
    <property type="match status" value="1"/>
</dbReference>
<dbReference type="Proteomes" id="UP000294613">
    <property type="component" value="Unassembled WGS sequence"/>
</dbReference>
<dbReference type="InterPro" id="IPR007197">
    <property type="entry name" value="rSAM"/>
</dbReference>
<dbReference type="InterPro" id="IPR051198">
    <property type="entry name" value="BchE-like"/>
</dbReference>
<keyword evidence="3" id="KW-0479">Metal-binding</keyword>
<protein>
    <submittedName>
        <fullName evidence="7">Radical SAM family protein</fullName>
    </submittedName>
</protein>
<evidence type="ECO:0000313" key="7">
    <source>
        <dbReference type="EMBL" id="TCS66151.1"/>
    </source>
</evidence>
<dbReference type="PROSITE" id="PS51918">
    <property type="entry name" value="RADICAL_SAM"/>
    <property type="match status" value="1"/>
</dbReference>
<dbReference type="GO" id="GO:0051536">
    <property type="term" value="F:iron-sulfur cluster binding"/>
    <property type="evidence" value="ECO:0007669"/>
    <property type="project" value="UniProtKB-KW"/>
</dbReference>
<feature type="domain" description="Radical SAM core" evidence="6">
    <location>
        <begin position="94"/>
        <end position="327"/>
    </location>
</feature>
<dbReference type="Gene3D" id="3.20.20.70">
    <property type="entry name" value="Aldolase class I"/>
    <property type="match status" value="1"/>
</dbReference>
<dbReference type="InterPro" id="IPR006638">
    <property type="entry name" value="Elp3/MiaA/NifB-like_rSAM"/>
</dbReference>
<evidence type="ECO:0000256" key="5">
    <source>
        <dbReference type="ARBA" id="ARBA00023014"/>
    </source>
</evidence>